<dbReference type="PROSITE" id="PS50262">
    <property type="entry name" value="G_PROTEIN_RECEP_F1_2"/>
    <property type="match status" value="1"/>
</dbReference>
<dbReference type="InterPro" id="IPR000276">
    <property type="entry name" value="GPCR_Rhodpsn"/>
</dbReference>
<dbReference type="SUPFAM" id="SSF81321">
    <property type="entry name" value="Family A G protein-coupled receptor-like"/>
    <property type="match status" value="1"/>
</dbReference>
<reference evidence="13 14" key="2">
    <citation type="submission" date="2019-01" db="EMBL/GenBank/DDBJ databases">
        <title>The decoding of complex shrimp genome reveals the adaptation for benthos swimmer, frequently molting mechanism and breeding impact on genome.</title>
        <authorList>
            <person name="Sun Y."/>
            <person name="Gao Y."/>
            <person name="Yu Y."/>
        </authorList>
    </citation>
    <scope>NUCLEOTIDE SEQUENCE [LARGE SCALE GENOMIC DNA]</scope>
    <source>
        <tissue evidence="13">Muscle</tissue>
    </source>
</reference>
<comment type="similarity">
    <text evidence="2">Belongs to the G-protein coupled receptor 1 family.</text>
</comment>
<dbReference type="OrthoDB" id="6358729at2759"/>
<evidence type="ECO:0000256" key="10">
    <source>
        <dbReference type="ARBA" id="ARBA00023224"/>
    </source>
</evidence>
<feature type="transmembrane region" description="Helical" evidence="11">
    <location>
        <begin position="139"/>
        <end position="161"/>
    </location>
</feature>
<organism evidence="13 14">
    <name type="scientific">Penaeus vannamei</name>
    <name type="common">Whiteleg shrimp</name>
    <name type="synonym">Litopenaeus vannamei</name>
    <dbReference type="NCBI Taxonomy" id="6689"/>
    <lineage>
        <taxon>Eukaryota</taxon>
        <taxon>Metazoa</taxon>
        <taxon>Ecdysozoa</taxon>
        <taxon>Arthropoda</taxon>
        <taxon>Crustacea</taxon>
        <taxon>Multicrustacea</taxon>
        <taxon>Malacostraca</taxon>
        <taxon>Eumalacostraca</taxon>
        <taxon>Eucarida</taxon>
        <taxon>Decapoda</taxon>
        <taxon>Dendrobranchiata</taxon>
        <taxon>Penaeoidea</taxon>
        <taxon>Penaeidae</taxon>
        <taxon>Penaeus</taxon>
    </lineage>
</organism>
<dbReference type="InterPro" id="IPR017452">
    <property type="entry name" value="GPCR_Rhodpsn_7TM"/>
</dbReference>
<evidence type="ECO:0000256" key="7">
    <source>
        <dbReference type="ARBA" id="ARBA00023136"/>
    </source>
</evidence>
<keyword evidence="4 11" id="KW-0812">Transmembrane</keyword>
<evidence type="ECO:0000256" key="9">
    <source>
        <dbReference type="ARBA" id="ARBA00023180"/>
    </source>
</evidence>
<feature type="transmembrane region" description="Helical" evidence="11">
    <location>
        <begin position="99"/>
        <end position="119"/>
    </location>
</feature>
<dbReference type="GO" id="GO:0004930">
    <property type="term" value="F:G protein-coupled receptor activity"/>
    <property type="evidence" value="ECO:0007669"/>
    <property type="project" value="UniProtKB-KW"/>
</dbReference>
<evidence type="ECO:0000313" key="14">
    <source>
        <dbReference type="Proteomes" id="UP000283509"/>
    </source>
</evidence>
<dbReference type="PRINTS" id="PR00237">
    <property type="entry name" value="GPCRRHODOPSN"/>
</dbReference>
<dbReference type="PANTHER" id="PTHR24248">
    <property type="entry name" value="ADRENERGIC RECEPTOR-RELATED G-PROTEIN COUPLED RECEPTOR"/>
    <property type="match status" value="1"/>
</dbReference>
<feature type="transmembrane region" description="Helical" evidence="11">
    <location>
        <begin position="69"/>
        <end position="92"/>
    </location>
</feature>
<evidence type="ECO:0000256" key="2">
    <source>
        <dbReference type="ARBA" id="ARBA00010663"/>
    </source>
</evidence>
<evidence type="ECO:0000256" key="5">
    <source>
        <dbReference type="ARBA" id="ARBA00022989"/>
    </source>
</evidence>
<dbReference type="PANTHER" id="PTHR24248:SF174">
    <property type="entry name" value="TYRAMINE_OCTOPAMINE RECEPTOR"/>
    <property type="match status" value="1"/>
</dbReference>
<evidence type="ECO:0000256" key="6">
    <source>
        <dbReference type="ARBA" id="ARBA00023040"/>
    </source>
</evidence>
<keyword evidence="9" id="KW-0325">Glycoprotein</keyword>
<proteinExistence type="inferred from homology"/>
<accession>A0A3R7PPC4</accession>
<protein>
    <recommendedName>
        <fullName evidence="12">G-protein coupled receptors family 1 profile domain-containing protein</fullName>
    </recommendedName>
</protein>
<dbReference type="AlphaFoldDB" id="A0A3R7PPC4"/>
<evidence type="ECO:0000256" key="11">
    <source>
        <dbReference type="SAM" id="Phobius"/>
    </source>
</evidence>
<evidence type="ECO:0000259" key="12">
    <source>
        <dbReference type="PROSITE" id="PS50262"/>
    </source>
</evidence>
<feature type="domain" description="G-protein coupled receptors family 1 profile" evidence="12">
    <location>
        <begin position="82"/>
        <end position="163"/>
    </location>
</feature>
<dbReference type="STRING" id="6689.A0A3R7PPC4"/>
<dbReference type="Proteomes" id="UP000283509">
    <property type="component" value="Unassembled WGS sequence"/>
</dbReference>
<evidence type="ECO:0000256" key="3">
    <source>
        <dbReference type="ARBA" id="ARBA00022475"/>
    </source>
</evidence>
<keyword evidence="10" id="KW-0807">Transducer</keyword>
<dbReference type="EMBL" id="QCYY01001387">
    <property type="protein sequence ID" value="ROT78409.1"/>
    <property type="molecule type" value="Genomic_DNA"/>
</dbReference>
<keyword evidence="14" id="KW-1185">Reference proteome</keyword>
<name>A0A3R7PPC4_PENVA</name>
<comment type="caution">
    <text evidence="13">The sequence shown here is derived from an EMBL/GenBank/DDBJ whole genome shotgun (WGS) entry which is preliminary data.</text>
</comment>
<keyword evidence="5 11" id="KW-1133">Transmembrane helix</keyword>
<comment type="subcellular location">
    <subcellularLocation>
        <location evidence="1">Cell membrane</location>
        <topology evidence="1">Multi-pass membrane protein</topology>
    </subcellularLocation>
</comment>
<dbReference type="Gene3D" id="1.20.1070.10">
    <property type="entry name" value="Rhodopsin 7-helix transmembrane proteins"/>
    <property type="match status" value="1"/>
</dbReference>
<reference evidence="13 14" key="1">
    <citation type="submission" date="2018-04" db="EMBL/GenBank/DDBJ databases">
        <authorList>
            <person name="Zhang X."/>
            <person name="Yuan J."/>
            <person name="Li F."/>
            <person name="Xiang J."/>
        </authorList>
    </citation>
    <scope>NUCLEOTIDE SEQUENCE [LARGE SCALE GENOMIC DNA]</scope>
    <source>
        <tissue evidence="13">Muscle</tissue>
    </source>
</reference>
<gene>
    <name evidence="13" type="ORF">C7M84_002887</name>
</gene>
<dbReference type="GO" id="GO:0005886">
    <property type="term" value="C:plasma membrane"/>
    <property type="evidence" value="ECO:0007669"/>
    <property type="project" value="UniProtKB-SubCell"/>
</dbReference>
<evidence type="ECO:0000256" key="4">
    <source>
        <dbReference type="ARBA" id="ARBA00022692"/>
    </source>
</evidence>
<keyword evidence="3" id="KW-1003">Cell membrane</keyword>
<keyword evidence="6" id="KW-0297">G-protein coupled receptor</keyword>
<keyword evidence="7 11" id="KW-0472">Membrane</keyword>
<sequence>MTWAAQAGDPAAATASSAFLSTSPSSFSGGDLSVVATMVGNGSLLDLGDNCSEPLGHVDWGDVGMLTSLTILVVINALVVAGNCLVILAVFLSSKLRTVTNLFIVSLAVADLLLGMAVLPFSVTVEVFDTWLFGELWCSVWLAVDVWMSTASILNLCVISLDR</sequence>
<evidence type="ECO:0000256" key="8">
    <source>
        <dbReference type="ARBA" id="ARBA00023170"/>
    </source>
</evidence>
<evidence type="ECO:0000256" key="1">
    <source>
        <dbReference type="ARBA" id="ARBA00004651"/>
    </source>
</evidence>
<dbReference type="Pfam" id="PF00001">
    <property type="entry name" value="7tm_1"/>
    <property type="match status" value="1"/>
</dbReference>
<keyword evidence="8" id="KW-0675">Receptor</keyword>
<evidence type="ECO:0000313" key="13">
    <source>
        <dbReference type="EMBL" id="ROT78409.1"/>
    </source>
</evidence>